<dbReference type="RefSeq" id="WP_105734520.1">
    <property type="nucleotide sequence ID" value="NZ_PVBT01000003.1"/>
</dbReference>
<evidence type="ECO:0000313" key="1">
    <source>
        <dbReference type="EMBL" id="PRD53518.1"/>
    </source>
</evidence>
<dbReference type="Proteomes" id="UP000238563">
    <property type="component" value="Unassembled WGS sequence"/>
</dbReference>
<comment type="caution">
    <text evidence="1">The sequence shown here is derived from an EMBL/GenBank/DDBJ whole genome shotgun (WGS) entry which is preliminary data.</text>
</comment>
<sequence length="65" mass="7539">MIHKIRNIVEIDGHRRQWLKPRGIAANRRDVEPNLRRKARKIKETIDFAGCATIATAHKAKIARK</sequence>
<gene>
    <name evidence="1" type="ORF">C5750_14265</name>
</gene>
<evidence type="ECO:0000313" key="2">
    <source>
        <dbReference type="Proteomes" id="UP000238563"/>
    </source>
</evidence>
<accession>A0A2S9JKA6</accession>
<dbReference type="EMBL" id="PVBT01000003">
    <property type="protein sequence ID" value="PRD53518.1"/>
    <property type="molecule type" value="Genomic_DNA"/>
</dbReference>
<name>A0A2S9JKA6_9HYPH</name>
<keyword evidence="2" id="KW-1185">Reference proteome</keyword>
<reference evidence="1 2" key="1">
    <citation type="submission" date="2018-02" db="EMBL/GenBank/DDBJ databases">
        <title>The draft genome of Phyllobacterium myrsinacearum DSM5892.</title>
        <authorList>
            <person name="Li L."/>
            <person name="Liu L."/>
            <person name="Zhang X."/>
            <person name="Wang T."/>
        </authorList>
    </citation>
    <scope>NUCLEOTIDE SEQUENCE [LARGE SCALE GENOMIC DNA]</scope>
    <source>
        <strain evidence="1 2">DSM 5892</strain>
    </source>
</reference>
<organism evidence="1 2">
    <name type="scientific">Phyllobacterium myrsinacearum</name>
    <dbReference type="NCBI Taxonomy" id="28101"/>
    <lineage>
        <taxon>Bacteria</taxon>
        <taxon>Pseudomonadati</taxon>
        <taxon>Pseudomonadota</taxon>
        <taxon>Alphaproteobacteria</taxon>
        <taxon>Hyphomicrobiales</taxon>
        <taxon>Phyllobacteriaceae</taxon>
        <taxon>Phyllobacterium</taxon>
    </lineage>
</organism>
<proteinExistence type="predicted"/>
<dbReference type="AlphaFoldDB" id="A0A2S9JKA6"/>
<protein>
    <submittedName>
        <fullName evidence="1">Uncharacterized protein</fullName>
    </submittedName>
</protein>